<sequence length="135" mass="14778">MHSPSESVPRMLGDDEPAREAIVQAATAPLREAFGVRIRLDVGQVNRIGPWVFVQGTMRARDGGPANYAGTVYQARSEDGALSDVFAALLKMDENAVSDTDVRSWRLLEYAIGPTDVAWLTWPDEHEAPRSLIGV</sequence>
<reference evidence="1 3" key="3">
    <citation type="journal article" date="2021" name="BMC Genomics">
        <title>Genome-resolved metagenome and metatranscriptome analyses of thermophilic composting reveal key bacterial players and their metabolic interactions.</title>
        <authorList>
            <person name="Braga L.P.P."/>
            <person name="Pereira R.V."/>
            <person name="Martins L.F."/>
            <person name="Moura L.M.S."/>
            <person name="Sanchez F.B."/>
            <person name="Patane J.S.L."/>
            <person name="da Silva A.M."/>
            <person name="Setubal J.C."/>
        </authorList>
    </citation>
    <scope>NUCLEOTIDE SEQUENCE [LARGE SCALE GENOMIC DNA]</scope>
    <source>
        <strain evidence="1">ZC4RG45</strain>
    </source>
</reference>
<reference evidence="2" key="2">
    <citation type="submission" date="2018-05" db="EMBL/GenBank/DDBJ databases">
        <authorList>
            <person name="Lanie J.A."/>
            <person name="Ng W.-L."/>
            <person name="Kazmierczak K.M."/>
            <person name="Andrzejewski T.M."/>
            <person name="Davidsen T.M."/>
            <person name="Wayne K.J."/>
            <person name="Tettelin H."/>
            <person name="Glass J.I."/>
            <person name="Rusch D."/>
            <person name="Podicherti R."/>
            <person name="Tsui H.-C.T."/>
            <person name="Winkler M.E."/>
        </authorList>
    </citation>
    <scope>NUCLEOTIDE SEQUENCE</scope>
    <source>
        <strain evidence="2">ZC4RG45</strain>
    </source>
</reference>
<dbReference type="EMBL" id="QGUI01000026">
    <property type="protein sequence ID" value="PZN01249.1"/>
    <property type="molecule type" value="Genomic_DNA"/>
</dbReference>
<accession>A0A2W4JSA3</accession>
<evidence type="ECO:0000313" key="2">
    <source>
        <dbReference type="EMBL" id="PZN01249.1"/>
    </source>
</evidence>
<dbReference type="EMBL" id="QGUI02000383">
    <property type="protein sequence ID" value="MFO7194205.1"/>
    <property type="molecule type" value="Genomic_DNA"/>
</dbReference>
<organism evidence="2">
    <name type="scientific">Thermocrispum agreste</name>
    <dbReference type="NCBI Taxonomy" id="37925"/>
    <lineage>
        <taxon>Bacteria</taxon>
        <taxon>Bacillati</taxon>
        <taxon>Actinomycetota</taxon>
        <taxon>Actinomycetes</taxon>
        <taxon>Pseudonocardiales</taxon>
        <taxon>Pseudonocardiaceae</taxon>
        <taxon>Thermocrispum</taxon>
    </lineage>
</organism>
<dbReference type="AlphaFoldDB" id="A0A2W4JSA3"/>
<comment type="caution">
    <text evidence="2">The sequence shown here is derived from an EMBL/GenBank/DDBJ whole genome shotgun (WGS) entry which is preliminary data.</text>
</comment>
<evidence type="ECO:0000313" key="1">
    <source>
        <dbReference type="EMBL" id="MFO7194205.1"/>
    </source>
</evidence>
<protein>
    <submittedName>
        <fullName evidence="2">Uncharacterized protein</fullName>
    </submittedName>
</protein>
<proteinExistence type="predicted"/>
<reference evidence="1" key="1">
    <citation type="submission" date="2018-05" db="EMBL/GenBank/DDBJ databases">
        <authorList>
            <person name="Moura L."/>
            <person name="Setubal J.C."/>
        </authorList>
    </citation>
    <scope>NUCLEOTIDE SEQUENCE</scope>
    <source>
        <strain evidence="1">ZC4RG45</strain>
    </source>
</reference>
<gene>
    <name evidence="2" type="ORF">DIU77_01260</name>
    <name evidence="1" type="ORF">DIU77_018345</name>
</gene>
<reference evidence="1" key="4">
    <citation type="submission" date="2023-08" db="EMBL/GenBank/DDBJ databases">
        <authorList>
            <person name="Guima S.E.S."/>
            <person name="Martins L.F."/>
            <person name="Silva A.M."/>
            <person name="Setubal J.C."/>
        </authorList>
    </citation>
    <scope>NUCLEOTIDE SEQUENCE</scope>
    <source>
        <strain evidence="1">ZC4RG45</strain>
    </source>
</reference>
<dbReference type="Proteomes" id="UP000249324">
    <property type="component" value="Unassembled WGS sequence"/>
</dbReference>
<name>A0A2W4JSA3_9PSEU</name>
<evidence type="ECO:0000313" key="3">
    <source>
        <dbReference type="Proteomes" id="UP000249324"/>
    </source>
</evidence>